<evidence type="ECO:0000313" key="4">
    <source>
        <dbReference type="EMBL" id="MFC3147403.1"/>
    </source>
</evidence>
<proteinExistence type="predicted"/>
<evidence type="ECO:0000256" key="3">
    <source>
        <dbReference type="ARBA" id="ARBA00023315"/>
    </source>
</evidence>
<dbReference type="Pfam" id="PF04958">
    <property type="entry name" value="AstA"/>
    <property type="match status" value="1"/>
</dbReference>
<dbReference type="EC" id="2.3.1.109" evidence="4"/>
<dbReference type="PANTHER" id="PTHR30420:SF1">
    <property type="entry name" value="ARGININE N-SUCCINYLTRANSFERASE"/>
    <property type="match status" value="1"/>
</dbReference>
<evidence type="ECO:0000256" key="1">
    <source>
        <dbReference type="ARBA" id="ARBA00022503"/>
    </source>
</evidence>
<dbReference type="RefSeq" id="WP_377302382.1">
    <property type="nucleotide sequence ID" value="NZ_CP180191.1"/>
</dbReference>
<sequence>MLQIRFARTTDRDAILDLLQEHAIDQSGWRLPVTWWLEQLRGPWAAPADPTALPPDEATLFVVSSGGGIVAVGTFTPAFGTRKAYPVWRLGRTVHASEDLGILHAVQTLQLGHDVHGMSALEILAALPDLAVGTAPAALLESALRHLRAEAKPPATGQVFVRLRGVHAADGSSAFWQTLGRPFCPPALSGLDASGLDQPHWKAGVAELLPRLPVYAAFLPQRAQSEIGQADQALAGFQQGLVRLGLRESGLVDLIDAGPVHVARWHELAV</sequence>
<dbReference type="EMBL" id="JBHRTI010000003">
    <property type="protein sequence ID" value="MFC3147403.1"/>
    <property type="molecule type" value="Genomic_DNA"/>
</dbReference>
<gene>
    <name evidence="4" type="ORF">ACFOEN_07095</name>
</gene>
<evidence type="ECO:0000256" key="2">
    <source>
        <dbReference type="ARBA" id="ARBA00022679"/>
    </source>
</evidence>
<dbReference type="GO" id="GO:0008791">
    <property type="term" value="F:arginine N-succinyltransferase activity"/>
    <property type="evidence" value="ECO:0007669"/>
    <property type="project" value="UniProtKB-EC"/>
</dbReference>
<protein>
    <submittedName>
        <fullName evidence="4">Arginine N-succinyltransferase</fullName>
        <ecNumber evidence="4">2.3.1.109</ecNumber>
    </submittedName>
</protein>
<name>A0ABV7H3R8_9BURK</name>
<keyword evidence="1" id="KW-0056">Arginine metabolism</keyword>
<reference evidence="5" key="1">
    <citation type="journal article" date="2019" name="Int. J. Syst. Evol. Microbiol.">
        <title>The Global Catalogue of Microorganisms (GCM) 10K type strain sequencing project: providing services to taxonomists for standard genome sequencing and annotation.</title>
        <authorList>
            <consortium name="The Broad Institute Genomics Platform"/>
            <consortium name="The Broad Institute Genome Sequencing Center for Infectious Disease"/>
            <person name="Wu L."/>
            <person name="Ma J."/>
        </authorList>
    </citation>
    <scope>NUCLEOTIDE SEQUENCE [LARGE SCALE GENOMIC DNA]</scope>
    <source>
        <strain evidence="5">KCTC 52168</strain>
    </source>
</reference>
<comment type="caution">
    <text evidence="4">The sequence shown here is derived from an EMBL/GenBank/DDBJ whole genome shotgun (WGS) entry which is preliminary data.</text>
</comment>
<keyword evidence="2 4" id="KW-0808">Transferase</keyword>
<dbReference type="PANTHER" id="PTHR30420">
    <property type="entry name" value="N-SUCCINYLARGININE DIHYDROLASE"/>
    <property type="match status" value="1"/>
</dbReference>
<dbReference type="SUPFAM" id="SSF55729">
    <property type="entry name" value="Acyl-CoA N-acyltransferases (Nat)"/>
    <property type="match status" value="1"/>
</dbReference>
<dbReference type="InterPro" id="IPR007041">
    <property type="entry name" value="Arg_succinylTrfase_AstA/AruG"/>
</dbReference>
<evidence type="ECO:0000313" key="5">
    <source>
        <dbReference type="Proteomes" id="UP001595556"/>
    </source>
</evidence>
<keyword evidence="3 4" id="KW-0012">Acyltransferase</keyword>
<keyword evidence="5" id="KW-1185">Reference proteome</keyword>
<organism evidence="4 5">
    <name type="scientific">Piscinibacterium candidicorallinum</name>
    <dbReference type="NCBI Taxonomy" id="1793872"/>
    <lineage>
        <taxon>Bacteria</taxon>
        <taxon>Pseudomonadati</taxon>
        <taxon>Pseudomonadota</taxon>
        <taxon>Betaproteobacteria</taxon>
        <taxon>Burkholderiales</taxon>
        <taxon>Piscinibacterium</taxon>
    </lineage>
</organism>
<dbReference type="InterPro" id="IPR016181">
    <property type="entry name" value="Acyl_CoA_acyltransferase"/>
</dbReference>
<accession>A0ABV7H3R8</accession>
<dbReference type="Proteomes" id="UP001595556">
    <property type="component" value="Unassembled WGS sequence"/>
</dbReference>